<protein>
    <recommendedName>
        <fullName evidence="2">Peptidase M1 membrane alanine aminopeptidase domain-containing protein</fullName>
    </recommendedName>
</protein>
<dbReference type="SUPFAM" id="SSF55486">
    <property type="entry name" value="Metalloproteases ('zincins'), catalytic domain"/>
    <property type="match status" value="1"/>
</dbReference>
<gene>
    <name evidence="3" type="ORF">SAMN05444372_103145</name>
</gene>
<dbReference type="InterPro" id="IPR027268">
    <property type="entry name" value="Peptidase_M4/M1_CTD_sf"/>
</dbReference>
<dbReference type="GO" id="GO:0008237">
    <property type="term" value="F:metallopeptidase activity"/>
    <property type="evidence" value="ECO:0007669"/>
    <property type="project" value="InterPro"/>
</dbReference>
<feature type="chain" id="PRO_5012747982" description="Peptidase M1 membrane alanine aminopeptidase domain-containing protein" evidence="1">
    <location>
        <begin position="24"/>
        <end position="755"/>
    </location>
</feature>
<dbReference type="CDD" id="cd09604">
    <property type="entry name" value="M1_APN_like"/>
    <property type="match status" value="1"/>
</dbReference>
<dbReference type="InterPro" id="IPR014782">
    <property type="entry name" value="Peptidase_M1_dom"/>
</dbReference>
<evidence type="ECO:0000256" key="1">
    <source>
        <dbReference type="SAM" id="SignalP"/>
    </source>
</evidence>
<dbReference type="Gene3D" id="1.10.390.10">
    <property type="entry name" value="Neutral Protease Domain 2"/>
    <property type="match status" value="1"/>
</dbReference>
<keyword evidence="4" id="KW-1185">Reference proteome</keyword>
<dbReference type="OrthoDB" id="9814383at2"/>
<dbReference type="GO" id="GO:0008270">
    <property type="term" value="F:zinc ion binding"/>
    <property type="evidence" value="ECO:0007669"/>
    <property type="project" value="InterPro"/>
</dbReference>
<evidence type="ECO:0000313" key="4">
    <source>
        <dbReference type="Proteomes" id="UP000184020"/>
    </source>
</evidence>
<dbReference type="AlphaFoldDB" id="A0A1M5HVF4"/>
<dbReference type="Pfam" id="PF01433">
    <property type="entry name" value="Peptidase_M1"/>
    <property type="match status" value="1"/>
</dbReference>
<dbReference type="EMBL" id="FQWF01000003">
    <property type="protein sequence ID" value="SHG19958.1"/>
    <property type="molecule type" value="Genomic_DNA"/>
</dbReference>
<sequence>MKNFRFAAVLQFAFIFGFSSVSAQQKPSDATPKTISNYDYHDAFSPFFYSKNGTTTRSASGQPGAEYWQNRADYQLTAKLNEANNEIVGSGIITYTNNSPDKLSFVWMHLDQNLFKADSRGNAVIPLTGSRNGARGQVFDGGHKIKAVKVISTVKGKSSETDVKFLITDTRMQVFLPQALNAKGGSIKIKIDFSYISPEEGSDRTGVLETKNGKIFTIAQWYPRMCVYDDVRGWNVNPYLGASEFYLEYGDFDVKITVPSNHIVVSSGELLNPTAVYSTVEQQRLAQAKQSDKTVFIRTAEEVEKTSKSVSTTTKTWNYKIKNARDLSWASSAAFMLDGAKINLPSGKKSLALSVYPVESAGNAAWGRSTEYTKASIENYSKRWMEYPYPAATNVAGNEGGMEYPGIVFCSWESKGADLWGVTDHEFGHIWFPMIVGSNERVFGWMDEGFNTFINSLSSADFNNGEYKEPKADMHQRAEYYTNPALETIMSSPDNVKEANIGLLNYSKPSSGLIILREQVLGAERFDFALKTYIERWAYKHPQPDDFFRTIENVAGEDLSWFWRGWFQYNWRLDQGINSIKYVKNDPKQGVIITIENFEKMAMPVNLDVKTKSGKVTRVKLPVEVWQRNKEWSFKHDSTEEIDSITMDPENALPDSNTANNSWTSDKGLIEKDVILDGFIGTYSTKMAPIKITFSEKNSVLKVLITDYPSFSVENIGKNKFESKLAGLKFEFNDSLDGFEMLIPDGQKIAFTRDK</sequence>
<name>A0A1M5HVF4_9FLAO</name>
<proteinExistence type="predicted"/>
<reference evidence="4" key="1">
    <citation type="submission" date="2016-11" db="EMBL/GenBank/DDBJ databases">
        <authorList>
            <person name="Varghese N."/>
            <person name="Submissions S."/>
        </authorList>
    </citation>
    <scope>NUCLEOTIDE SEQUENCE [LARGE SCALE GENOMIC DNA]</scope>
    <source>
        <strain evidence="4">DSM 17659</strain>
    </source>
</reference>
<feature type="domain" description="Peptidase M1 membrane alanine aminopeptidase" evidence="2">
    <location>
        <begin position="385"/>
        <end position="566"/>
    </location>
</feature>
<dbReference type="STRING" id="229205.SAMN05444372_103145"/>
<keyword evidence="1" id="KW-0732">Signal</keyword>
<dbReference type="Proteomes" id="UP000184020">
    <property type="component" value="Unassembled WGS sequence"/>
</dbReference>
<accession>A0A1M5HVF4</accession>
<organism evidence="3 4">
    <name type="scientific">Flavobacterium micromati</name>
    <dbReference type="NCBI Taxonomy" id="229205"/>
    <lineage>
        <taxon>Bacteria</taxon>
        <taxon>Pseudomonadati</taxon>
        <taxon>Bacteroidota</taxon>
        <taxon>Flavobacteriia</taxon>
        <taxon>Flavobacteriales</taxon>
        <taxon>Flavobacteriaceae</taxon>
        <taxon>Flavobacterium</taxon>
    </lineage>
</organism>
<feature type="signal peptide" evidence="1">
    <location>
        <begin position="1"/>
        <end position="23"/>
    </location>
</feature>
<dbReference type="RefSeq" id="WP_073017647.1">
    <property type="nucleotide sequence ID" value="NZ_FQWF01000003.1"/>
</dbReference>
<evidence type="ECO:0000313" key="3">
    <source>
        <dbReference type="EMBL" id="SHG19958.1"/>
    </source>
</evidence>
<evidence type="ECO:0000259" key="2">
    <source>
        <dbReference type="Pfam" id="PF01433"/>
    </source>
</evidence>